<dbReference type="KEGG" id="gat:120818930"/>
<keyword evidence="3 7" id="KW-0812">Transmembrane</keyword>
<dbReference type="Pfam" id="PF00335">
    <property type="entry name" value="Tetraspanin"/>
    <property type="match status" value="1"/>
</dbReference>
<organism evidence="8 9">
    <name type="scientific">Gasterosteus aculeatus aculeatus</name>
    <name type="common">three-spined stickleback</name>
    <dbReference type="NCBI Taxonomy" id="481459"/>
    <lineage>
        <taxon>Eukaryota</taxon>
        <taxon>Metazoa</taxon>
        <taxon>Chordata</taxon>
        <taxon>Craniata</taxon>
        <taxon>Vertebrata</taxon>
        <taxon>Euteleostomi</taxon>
        <taxon>Actinopterygii</taxon>
        <taxon>Neopterygii</taxon>
        <taxon>Teleostei</taxon>
        <taxon>Neoteleostei</taxon>
        <taxon>Acanthomorphata</taxon>
        <taxon>Eupercaria</taxon>
        <taxon>Perciformes</taxon>
        <taxon>Cottioidei</taxon>
        <taxon>Gasterosteales</taxon>
        <taxon>Gasterosteidae</taxon>
        <taxon>Gasterosteus</taxon>
    </lineage>
</organism>
<feature type="transmembrane region" description="Helical" evidence="7">
    <location>
        <begin position="58"/>
        <end position="77"/>
    </location>
</feature>
<feature type="disulfide bond" evidence="6">
    <location>
        <begin position="192"/>
        <end position="216"/>
    </location>
</feature>
<dbReference type="GeneID" id="120818930"/>
<evidence type="ECO:0000256" key="1">
    <source>
        <dbReference type="ARBA" id="ARBA00004141"/>
    </source>
</evidence>
<dbReference type="AlphaFoldDB" id="A0AAQ4NPH6"/>
<evidence type="ECO:0000256" key="3">
    <source>
        <dbReference type="ARBA" id="ARBA00022692"/>
    </source>
</evidence>
<dbReference type="PANTHER" id="PTHR19282:SF511">
    <property type="entry name" value="TETRASPANIN"/>
    <property type="match status" value="1"/>
</dbReference>
<evidence type="ECO:0000256" key="6">
    <source>
        <dbReference type="PIRSR" id="PIRSR002419-1"/>
    </source>
</evidence>
<reference evidence="8 9" key="1">
    <citation type="journal article" date="2021" name="G3 (Bethesda)">
        <title>Improved contiguity of the threespine stickleback genome using long-read sequencing.</title>
        <authorList>
            <person name="Nath S."/>
            <person name="Shaw D.E."/>
            <person name="White M.A."/>
        </authorList>
    </citation>
    <scope>NUCLEOTIDE SEQUENCE [LARGE SCALE GENOMIC DNA]</scope>
    <source>
        <strain evidence="8 9">Lake Benthic</strain>
    </source>
</reference>
<keyword evidence="9" id="KW-1185">Reference proteome</keyword>
<dbReference type="InterPro" id="IPR000301">
    <property type="entry name" value="Tetraspanin_animals"/>
</dbReference>
<dbReference type="InterPro" id="IPR008952">
    <property type="entry name" value="Tetraspanin_EC2_sf"/>
</dbReference>
<dbReference type="GeneTree" id="ENSGT00940000156832"/>
<protein>
    <recommendedName>
        <fullName evidence="7">Tetraspanin</fullName>
    </recommendedName>
</protein>
<proteinExistence type="inferred from homology"/>
<dbReference type="PRINTS" id="PR00259">
    <property type="entry name" value="TMFOUR"/>
</dbReference>
<evidence type="ECO:0000256" key="7">
    <source>
        <dbReference type="RuleBase" id="RU361218"/>
    </source>
</evidence>
<dbReference type="PANTHER" id="PTHR19282">
    <property type="entry name" value="TETRASPANIN"/>
    <property type="match status" value="1"/>
</dbReference>
<dbReference type="Ensembl" id="ENSGACT00000053566.1">
    <property type="protein sequence ID" value="ENSGACP00000028530.1"/>
    <property type="gene ID" value="ENSGACG00000029469.1"/>
</dbReference>
<keyword evidence="4 7" id="KW-1133">Transmembrane helix</keyword>
<feature type="transmembrane region" description="Helical" evidence="7">
    <location>
        <begin position="248"/>
        <end position="275"/>
    </location>
</feature>
<dbReference type="PIRSF" id="PIRSF002419">
    <property type="entry name" value="Tetraspanin"/>
    <property type="match status" value="1"/>
</dbReference>
<dbReference type="SUPFAM" id="SSF48652">
    <property type="entry name" value="Tetraspanin"/>
    <property type="match status" value="1"/>
</dbReference>
<reference evidence="8" key="3">
    <citation type="submission" date="2025-09" db="UniProtKB">
        <authorList>
            <consortium name="Ensembl"/>
        </authorList>
    </citation>
    <scope>IDENTIFICATION</scope>
</reference>
<dbReference type="Gene3D" id="1.10.1450.10">
    <property type="entry name" value="Tetraspanin"/>
    <property type="match status" value="1"/>
</dbReference>
<keyword evidence="5 7" id="KW-0472">Membrane</keyword>
<dbReference type="RefSeq" id="XP_040031764.1">
    <property type="nucleotide sequence ID" value="XM_040175830.1"/>
</dbReference>
<feature type="transmembrane region" description="Helical" evidence="7">
    <location>
        <begin position="97"/>
        <end position="119"/>
    </location>
</feature>
<dbReference type="InterPro" id="IPR018499">
    <property type="entry name" value="Tetraspanin/Peripherin"/>
</dbReference>
<comment type="similarity">
    <text evidence="2 7">Belongs to the tetraspanin (TM4SF) family.</text>
</comment>
<comment type="subcellular location">
    <subcellularLocation>
        <location evidence="1 7">Membrane</location>
        <topology evidence="1 7">Multi-pass membrane protein</topology>
    </subcellularLocation>
</comment>
<evidence type="ECO:0000256" key="4">
    <source>
        <dbReference type="ARBA" id="ARBA00022989"/>
    </source>
</evidence>
<evidence type="ECO:0000313" key="8">
    <source>
        <dbReference type="Ensembl" id="ENSGACP00000028530.1"/>
    </source>
</evidence>
<dbReference type="GO" id="GO:0005886">
    <property type="term" value="C:plasma membrane"/>
    <property type="evidence" value="ECO:0007669"/>
    <property type="project" value="TreeGrafter"/>
</dbReference>
<accession>A0AAQ4NPH6</accession>
<evidence type="ECO:0000313" key="9">
    <source>
        <dbReference type="Proteomes" id="UP000007635"/>
    </source>
</evidence>
<evidence type="ECO:0000256" key="2">
    <source>
        <dbReference type="ARBA" id="ARBA00006840"/>
    </source>
</evidence>
<dbReference type="Proteomes" id="UP000007635">
    <property type="component" value="Chromosome V"/>
</dbReference>
<evidence type="ECO:0000256" key="5">
    <source>
        <dbReference type="ARBA" id="ARBA00023136"/>
    </source>
</evidence>
<keyword evidence="6" id="KW-1015">Disulfide bond</keyword>
<feature type="transmembrane region" description="Helical" evidence="7">
    <location>
        <begin position="125"/>
        <end position="151"/>
    </location>
</feature>
<sequence length="285" mass="31203">MTPATELHVGAQSASLSLSNICCFVSIQKEIKFNLFFITVEAWIYPTMCSFCSFKCCFVFFNLLFLVSGVALIAIGVKEHSTYLLLGTFLMQSLSKIAIVLIAVGVAITLVSLLGHLGAFFNNKSMVSCFVCILVIIIILEVVTGAAFYFIGKKTVLAKLKSFDIKIPNVIHDFSPEKRQAIDEVQQKFKCCGADGPGDWSTSVSWTNHDAVPDSCCVVKSEHCGENKENAHSKGCVKNIALFMMKNLLWVAIVCVVLGISEILGVLVGVCFSMSMKQKSYENMS</sequence>
<name>A0AAQ4NPH6_GASAC</name>
<reference evidence="8" key="2">
    <citation type="submission" date="2025-08" db="UniProtKB">
        <authorList>
            <consortium name="Ensembl"/>
        </authorList>
    </citation>
    <scope>IDENTIFICATION</scope>
</reference>